<sequence length="85" mass="9815">MTFPVFGQKNAVTKQSRRIRSEDGERSGLQLTRDCYQQEQYYNQRGRFPTLCSDEARATFVILSSNSNQAQSLRIVKPNDKNNPE</sequence>
<name>A0A8X6NXD0_NEPPI</name>
<feature type="region of interest" description="Disordered" evidence="1">
    <location>
        <begin position="1"/>
        <end position="26"/>
    </location>
</feature>
<dbReference type="Proteomes" id="UP000887013">
    <property type="component" value="Unassembled WGS sequence"/>
</dbReference>
<evidence type="ECO:0000313" key="3">
    <source>
        <dbReference type="Proteomes" id="UP000887013"/>
    </source>
</evidence>
<protein>
    <submittedName>
        <fullName evidence="2">Uncharacterized protein</fullName>
    </submittedName>
</protein>
<accession>A0A8X6NXD0</accession>
<proteinExistence type="predicted"/>
<gene>
    <name evidence="2" type="ORF">NPIL_383581</name>
</gene>
<dbReference type="EMBL" id="BMAW01014830">
    <property type="protein sequence ID" value="GFT40667.1"/>
    <property type="molecule type" value="Genomic_DNA"/>
</dbReference>
<dbReference type="AlphaFoldDB" id="A0A8X6NXD0"/>
<comment type="caution">
    <text evidence="2">The sequence shown here is derived from an EMBL/GenBank/DDBJ whole genome shotgun (WGS) entry which is preliminary data.</text>
</comment>
<evidence type="ECO:0000313" key="2">
    <source>
        <dbReference type="EMBL" id="GFT40667.1"/>
    </source>
</evidence>
<evidence type="ECO:0000256" key="1">
    <source>
        <dbReference type="SAM" id="MobiDB-lite"/>
    </source>
</evidence>
<organism evidence="2 3">
    <name type="scientific">Nephila pilipes</name>
    <name type="common">Giant wood spider</name>
    <name type="synonym">Nephila maculata</name>
    <dbReference type="NCBI Taxonomy" id="299642"/>
    <lineage>
        <taxon>Eukaryota</taxon>
        <taxon>Metazoa</taxon>
        <taxon>Ecdysozoa</taxon>
        <taxon>Arthropoda</taxon>
        <taxon>Chelicerata</taxon>
        <taxon>Arachnida</taxon>
        <taxon>Araneae</taxon>
        <taxon>Araneomorphae</taxon>
        <taxon>Entelegynae</taxon>
        <taxon>Araneoidea</taxon>
        <taxon>Nephilidae</taxon>
        <taxon>Nephila</taxon>
    </lineage>
</organism>
<reference evidence="2" key="1">
    <citation type="submission" date="2020-08" db="EMBL/GenBank/DDBJ databases">
        <title>Multicomponent nature underlies the extraordinary mechanical properties of spider dragline silk.</title>
        <authorList>
            <person name="Kono N."/>
            <person name="Nakamura H."/>
            <person name="Mori M."/>
            <person name="Yoshida Y."/>
            <person name="Ohtoshi R."/>
            <person name="Malay A.D."/>
            <person name="Moran D.A.P."/>
            <person name="Tomita M."/>
            <person name="Numata K."/>
            <person name="Arakawa K."/>
        </authorList>
    </citation>
    <scope>NUCLEOTIDE SEQUENCE</scope>
</reference>
<keyword evidence="3" id="KW-1185">Reference proteome</keyword>